<feature type="domain" description="Carbohydrate kinase PfkB" evidence="3">
    <location>
        <begin position="18"/>
        <end position="334"/>
    </location>
</feature>
<evidence type="ECO:0000313" key="7">
    <source>
        <dbReference type="Proteomes" id="UP001268610"/>
    </source>
</evidence>
<dbReference type="Proteomes" id="UP001268610">
    <property type="component" value="Unassembled WGS sequence"/>
</dbReference>
<keyword evidence="6" id="KW-1185">Reference proteome</keyword>
<reference evidence="5 6" key="1">
    <citation type="submission" date="2017-09" db="EMBL/GenBank/DDBJ databases">
        <title>Comparative genomics of rhizobia isolated from Phaseolus vulgaris in China.</title>
        <authorList>
            <person name="Tong W."/>
        </authorList>
    </citation>
    <scope>NUCLEOTIDE SEQUENCE [LARGE SCALE GENOMIC DNA]</scope>
    <source>
        <strain evidence="5 6">FH14</strain>
    </source>
</reference>
<evidence type="ECO:0000313" key="4">
    <source>
        <dbReference type="EMBL" id="MDR9775474.1"/>
    </source>
</evidence>
<comment type="caution">
    <text evidence="4">The sequence shown here is derived from an EMBL/GenBank/DDBJ whole genome shotgun (WGS) entry which is preliminary data.</text>
</comment>
<dbReference type="SUPFAM" id="SSF53613">
    <property type="entry name" value="Ribokinase-like"/>
    <property type="match status" value="1"/>
</dbReference>
<reference evidence="4" key="2">
    <citation type="submission" date="2023-04" db="EMBL/GenBank/DDBJ databases">
        <title>Genomic characterization of faba bean (Vicia faba) microsymbionts in Mexican soils.</title>
        <authorList>
            <person name="Rivera Orduna F.N."/>
            <person name="Guevara-Luna J."/>
            <person name="Yan J."/>
            <person name="Arroyo-Herrera I."/>
            <person name="Li Y."/>
            <person name="Vasquez-Murrieta M.S."/>
            <person name="Wang E.T."/>
        </authorList>
    </citation>
    <scope>NUCLEOTIDE SEQUENCE</scope>
    <source>
        <strain evidence="4">CH26</strain>
    </source>
</reference>
<dbReference type="Pfam" id="PF00294">
    <property type="entry name" value="PfkB"/>
    <property type="match status" value="1"/>
</dbReference>
<dbReference type="InterPro" id="IPR002173">
    <property type="entry name" value="Carboh/pur_kinase_PfkB_CS"/>
</dbReference>
<keyword evidence="1" id="KW-0808">Transferase</keyword>
<gene>
    <name evidence="5" type="ORF">CO674_21815</name>
    <name evidence="4" type="ORF">RJJ65_23020</name>
</gene>
<dbReference type="PROSITE" id="PS00584">
    <property type="entry name" value="PFKB_KINASES_2"/>
    <property type="match status" value="1"/>
</dbReference>
<sequence length="354" mass="37223">MRTGEEVHHRDGRKEGGIVCAGNFIVDRVHTLSYWPEQGNLAHILHQDLGVGGGAANVVTDLASLGFPAKLAAAGCIGADQDGEIVKARLAVAGVDVDGLTALADRVTAHTHVMNVPGQNRTFFYHGGANDAVTDRLISPATFAKAGYRLFYLGYLMLLPGLDEIGPDGLSGASRLLEAARRAGLTTCVDFVSSEDPEFAAKVGVALPFCDFVIINEMEAGRATGVNVRDARGDLIEAGLLQAGERLLAAGVAKGAIIHAPEICFWFAPGASPIRTRSQPVDLDDIVSTVGAGDAFCAAVLYGLHENWPVEHICAVAHAAAARCLKGATATDGIPDISILLREAKQTVEREEQI</sequence>
<keyword evidence="2 4" id="KW-0418">Kinase</keyword>
<dbReference type="EMBL" id="JAVLSF010000015">
    <property type="protein sequence ID" value="MDR9775474.1"/>
    <property type="molecule type" value="Genomic_DNA"/>
</dbReference>
<name>A0A2A6KAQ3_9HYPH</name>
<evidence type="ECO:0000259" key="3">
    <source>
        <dbReference type="Pfam" id="PF00294"/>
    </source>
</evidence>
<protein>
    <submittedName>
        <fullName evidence="4">Carbohydrate kinase family protein</fullName>
    </submittedName>
    <submittedName>
        <fullName evidence="5">Sugar kinase</fullName>
    </submittedName>
</protein>
<dbReference type="EMBL" id="NWSY01000017">
    <property type="protein sequence ID" value="PDT21571.1"/>
    <property type="molecule type" value="Genomic_DNA"/>
</dbReference>
<dbReference type="GO" id="GO:0005829">
    <property type="term" value="C:cytosol"/>
    <property type="evidence" value="ECO:0007669"/>
    <property type="project" value="TreeGrafter"/>
</dbReference>
<accession>A0A2A6KAQ3</accession>
<evidence type="ECO:0000256" key="2">
    <source>
        <dbReference type="ARBA" id="ARBA00022777"/>
    </source>
</evidence>
<evidence type="ECO:0000313" key="6">
    <source>
        <dbReference type="Proteomes" id="UP000219914"/>
    </source>
</evidence>
<organism evidence="4 7">
    <name type="scientific">Rhizobium hidalgonense</name>
    <dbReference type="NCBI Taxonomy" id="1538159"/>
    <lineage>
        <taxon>Bacteria</taxon>
        <taxon>Pseudomonadati</taxon>
        <taxon>Pseudomonadota</taxon>
        <taxon>Alphaproteobacteria</taxon>
        <taxon>Hyphomicrobiales</taxon>
        <taxon>Rhizobiaceae</taxon>
        <taxon>Rhizobium/Agrobacterium group</taxon>
        <taxon>Rhizobium</taxon>
    </lineage>
</organism>
<evidence type="ECO:0000256" key="1">
    <source>
        <dbReference type="ARBA" id="ARBA00022679"/>
    </source>
</evidence>
<dbReference type="Gene3D" id="3.40.1190.20">
    <property type="match status" value="1"/>
</dbReference>
<dbReference type="InterPro" id="IPR029056">
    <property type="entry name" value="Ribokinase-like"/>
</dbReference>
<evidence type="ECO:0000313" key="5">
    <source>
        <dbReference type="EMBL" id="PDT21571.1"/>
    </source>
</evidence>
<dbReference type="InterPro" id="IPR011611">
    <property type="entry name" value="PfkB_dom"/>
</dbReference>
<dbReference type="GO" id="GO:0016301">
    <property type="term" value="F:kinase activity"/>
    <property type="evidence" value="ECO:0007669"/>
    <property type="project" value="UniProtKB-KW"/>
</dbReference>
<dbReference type="AlphaFoldDB" id="A0A2A6KAQ3"/>
<dbReference type="PANTHER" id="PTHR10584:SF166">
    <property type="entry name" value="RIBOKINASE"/>
    <property type="match status" value="1"/>
</dbReference>
<dbReference type="RefSeq" id="WP_097535724.1">
    <property type="nucleotide sequence ID" value="NZ_CP054027.1"/>
</dbReference>
<proteinExistence type="predicted"/>
<dbReference type="PANTHER" id="PTHR10584">
    <property type="entry name" value="SUGAR KINASE"/>
    <property type="match status" value="1"/>
</dbReference>
<dbReference type="Proteomes" id="UP000219914">
    <property type="component" value="Unassembled WGS sequence"/>
</dbReference>